<sequence length="404" mass="45971">MHYSNKNHENIRHFSSLDLLERTREISERSEGKAWLRISGIREIEDYIDKISAKMVIAEKDTVKAVWQHNPNTVQFAVDENGSKFGLFAYLPLTEVGALAIVSGEFDGLRPDLNFICSPGQSPVAIYCWLVWSPKRLSSMFAAMASDWNTICPPGCSFFTCGHSRATEKLWKACGLESAKKFYPSAPDNLLIALPSKNDQPKRPLLEVRPVLDFNDFTKVIAVRSATYLAEQFCTFDEEFDGNDLCASQFLGTSDGDAAGTVRVRYFGDFCKVERLAVRKEYRKSKLAYKLVRAALDHARKKGVTKAYGHSRFDLVRFWRVFGFREIPGRPKFSFANVDYVEMEATLEPMLDRVRIGGDPMRTVRPEGKWEEIGPLELSNLKVEDHKLALIQENTRFVRAGRNR</sequence>
<proteinExistence type="predicted"/>
<feature type="domain" description="N-acetyltransferase" evidence="1">
    <location>
        <begin position="206"/>
        <end position="348"/>
    </location>
</feature>
<dbReference type="GO" id="GO:0016747">
    <property type="term" value="F:acyltransferase activity, transferring groups other than amino-acyl groups"/>
    <property type="evidence" value="ECO:0007669"/>
    <property type="project" value="InterPro"/>
</dbReference>
<dbReference type="SUPFAM" id="SSF55729">
    <property type="entry name" value="Acyl-CoA N-acyltransferases (Nat)"/>
    <property type="match status" value="1"/>
</dbReference>
<accession>A0A6H2DJJ6</accession>
<organism evidence="2 3">
    <name type="scientific">Parasphingorhabdus halotolerans</name>
    <dbReference type="NCBI Taxonomy" id="2725558"/>
    <lineage>
        <taxon>Bacteria</taxon>
        <taxon>Pseudomonadati</taxon>
        <taxon>Pseudomonadota</taxon>
        <taxon>Alphaproteobacteria</taxon>
        <taxon>Sphingomonadales</taxon>
        <taxon>Sphingomonadaceae</taxon>
        <taxon>Parasphingorhabdus</taxon>
    </lineage>
</organism>
<evidence type="ECO:0000313" key="2">
    <source>
        <dbReference type="EMBL" id="QJB68560.1"/>
    </source>
</evidence>
<reference evidence="2 3" key="1">
    <citation type="submission" date="2020-04" db="EMBL/GenBank/DDBJ databases">
        <title>Genome sequence for Sphingorhabdus sp. strain M1.</title>
        <authorList>
            <person name="Park S.-J."/>
        </authorList>
    </citation>
    <scope>NUCLEOTIDE SEQUENCE [LARGE SCALE GENOMIC DNA]</scope>
    <source>
        <strain evidence="2 3">JK6</strain>
    </source>
</reference>
<name>A0A6H2DJJ6_9SPHN</name>
<protein>
    <submittedName>
        <fullName evidence="2">GNAT family N-acetyltransferase</fullName>
    </submittedName>
</protein>
<dbReference type="InterPro" id="IPR016181">
    <property type="entry name" value="Acyl_CoA_acyltransferase"/>
</dbReference>
<evidence type="ECO:0000313" key="3">
    <source>
        <dbReference type="Proteomes" id="UP000501600"/>
    </source>
</evidence>
<dbReference type="Proteomes" id="UP000501600">
    <property type="component" value="Chromosome"/>
</dbReference>
<dbReference type="CDD" id="cd04301">
    <property type="entry name" value="NAT_SF"/>
    <property type="match status" value="1"/>
</dbReference>
<dbReference type="Gene3D" id="3.40.630.30">
    <property type="match status" value="1"/>
</dbReference>
<dbReference type="RefSeq" id="WP_168818402.1">
    <property type="nucleotide sequence ID" value="NZ_CP051217.1"/>
</dbReference>
<dbReference type="KEGG" id="phao:HF685_04055"/>
<dbReference type="Pfam" id="PF00583">
    <property type="entry name" value="Acetyltransf_1"/>
    <property type="match status" value="1"/>
</dbReference>
<gene>
    <name evidence="2" type="ORF">HF685_04055</name>
</gene>
<dbReference type="AlphaFoldDB" id="A0A6H2DJJ6"/>
<dbReference type="PROSITE" id="PS51186">
    <property type="entry name" value="GNAT"/>
    <property type="match status" value="1"/>
</dbReference>
<keyword evidence="2" id="KW-0808">Transferase</keyword>
<evidence type="ECO:0000259" key="1">
    <source>
        <dbReference type="PROSITE" id="PS51186"/>
    </source>
</evidence>
<dbReference type="InterPro" id="IPR000182">
    <property type="entry name" value="GNAT_dom"/>
</dbReference>
<keyword evidence="3" id="KW-1185">Reference proteome</keyword>
<dbReference type="EMBL" id="CP051217">
    <property type="protein sequence ID" value="QJB68560.1"/>
    <property type="molecule type" value="Genomic_DNA"/>
</dbReference>